<reference evidence="7" key="1">
    <citation type="submission" date="2020-12" db="EMBL/GenBank/DDBJ databases">
        <authorList>
            <person name="Iha C."/>
        </authorList>
    </citation>
    <scope>NUCLEOTIDE SEQUENCE</scope>
</reference>
<dbReference type="AlphaFoldDB" id="A0A8S1J525"/>
<dbReference type="Proteomes" id="UP000708148">
    <property type="component" value="Unassembled WGS sequence"/>
</dbReference>
<dbReference type="PANTHER" id="PTHR10605:SF56">
    <property type="entry name" value="BIFUNCTIONAL HEPARAN SULFATE N-DEACETYLASE_N-SULFOTRANSFERASE"/>
    <property type="match status" value="1"/>
</dbReference>
<keyword evidence="5" id="KW-0812">Transmembrane</keyword>
<dbReference type="SUPFAM" id="SSF52540">
    <property type="entry name" value="P-loop containing nucleoside triphosphate hydrolases"/>
    <property type="match status" value="1"/>
</dbReference>
<feature type="domain" description="Sulfotransferase" evidence="6">
    <location>
        <begin position="389"/>
        <end position="600"/>
    </location>
</feature>
<gene>
    <name evidence="7" type="ORF">OSTQU699_LOCUS7548</name>
</gene>
<evidence type="ECO:0000256" key="5">
    <source>
        <dbReference type="SAM" id="Phobius"/>
    </source>
</evidence>
<accession>A0A8S1J525</accession>
<sequence length="658" mass="74450">MGRAHSPRTFCHLSNGGLVKVCALVVIITVWVEWQHSGMLIPNSTNLEIQRPPQRQLAVDSIVVDDKQSWTRYDHPSAYGTHFDPTVCHPRVWSLDSVGRRPENTTFAFAVTKLSMRYTNIVLDAAKRLRVMSSRPISVMVLKSGAKEGAIGELAVKLSDISNTTFYLLDNPVNIEDLSEGYVRALQKNPNCCKESEYLKLHAVALPYDQVLVLDLDATLVKPVDHLFHCDVDLLYAAGPWSPLNGGVFLVRGNRPDRLRHMVEVLINTSYTYTQEACFDGLGCGPCNCGGPCSKYNVRCFGQEGPQGFIHYYFVKRGDPSFRVARISTCLYDFQDSGLKKCKPEFERRGFSPFIVHKDTRGENGSALALIRRLGTDPSTQPESKVCRPEFWILGARKAGTTALYTWLTYHPQVFSHHVQGFPTDGEIYGSVKPLDKYNNKFKKVPSGLLVGDSNVYRLIDDAAELPALCGHKHAKFLVLLRDPVERCHSQMLMRARVKQKNLDITMDSNLSEVIDRQLKSFEDAVAASPGWADGFLPEPLHGWKSSYNCIYEGIYGAHLKRWFFHTSLDNFRIYFTEDFAEHRDEVLHDALEFIGADVSLYHGSALLEGKIPNSRSNMTLPEHQQLMPLLRRRLQDVFAPYNRMLEDVIGRRTPWGY</sequence>
<dbReference type="InterPro" id="IPR037359">
    <property type="entry name" value="NST/OST"/>
</dbReference>
<feature type="active site" description="For sulfotransferase activity" evidence="3">
    <location>
        <position position="398"/>
    </location>
</feature>
<evidence type="ECO:0000256" key="3">
    <source>
        <dbReference type="PIRSR" id="PIRSR637359-1"/>
    </source>
</evidence>
<dbReference type="SUPFAM" id="SSF53448">
    <property type="entry name" value="Nucleotide-diphospho-sugar transferases"/>
    <property type="match status" value="1"/>
</dbReference>
<protein>
    <recommendedName>
        <fullName evidence="6">Sulfotransferase domain-containing protein</fullName>
    </recommendedName>
</protein>
<keyword evidence="2" id="KW-0325">Glycoprotein</keyword>
<keyword evidence="8" id="KW-1185">Reference proteome</keyword>
<dbReference type="OrthoDB" id="2014201at2759"/>
<proteinExistence type="predicted"/>
<feature type="binding site" evidence="4">
    <location>
        <position position="490"/>
    </location>
    <ligand>
        <name>3'-phosphoadenylyl sulfate</name>
        <dbReference type="ChEBI" id="CHEBI:58339"/>
    </ligand>
</feature>
<organism evidence="7 8">
    <name type="scientific">Ostreobium quekettii</name>
    <dbReference type="NCBI Taxonomy" id="121088"/>
    <lineage>
        <taxon>Eukaryota</taxon>
        <taxon>Viridiplantae</taxon>
        <taxon>Chlorophyta</taxon>
        <taxon>core chlorophytes</taxon>
        <taxon>Ulvophyceae</taxon>
        <taxon>TCBD clade</taxon>
        <taxon>Bryopsidales</taxon>
        <taxon>Ostreobineae</taxon>
        <taxon>Ostreobiaceae</taxon>
        <taxon>Ostreobium</taxon>
    </lineage>
</organism>
<dbReference type="PANTHER" id="PTHR10605">
    <property type="entry name" value="HEPARAN SULFATE SULFOTRANSFERASE"/>
    <property type="match status" value="1"/>
</dbReference>
<evidence type="ECO:0000256" key="2">
    <source>
        <dbReference type="ARBA" id="ARBA00023180"/>
    </source>
</evidence>
<feature type="binding site" evidence="4">
    <location>
        <position position="482"/>
    </location>
    <ligand>
        <name>3'-phosphoadenylyl sulfate</name>
        <dbReference type="ChEBI" id="CHEBI:58339"/>
    </ligand>
</feature>
<name>A0A8S1J525_9CHLO</name>
<evidence type="ECO:0000259" key="6">
    <source>
        <dbReference type="Pfam" id="PF00685"/>
    </source>
</evidence>
<dbReference type="Gene3D" id="3.90.550.10">
    <property type="entry name" value="Spore Coat Polysaccharide Biosynthesis Protein SpsA, Chain A"/>
    <property type="match status" value="1"/>
</dbReference>
<dbReference type="Pfam" id="PF00685">
    <property type="entry name" value="Sulfotransfer_1"/>
    <property type="match status" value="1"/>
</dbReference>
<keyword evidence="5" id="KW-0472">Membrane</keyword>
<comment type="caution">
    <text evidence="7">The sequence shown here is derived from an EMBL/GenBank/DDBJ whole genome shotgun (WGS) entry which is preliminary data.</text>
</comment>
<dbReference type="GO" id="GO:0008146">
    <property type="term" value="F:sulfotransferase activity"/>
    <property type="evidence" value="ECO:0007669"/>
    <property type="project" value="InterPro"/>
</dbReference>
<dbReference type="InterPro" id="IPR000863">
    <property type="entry name" value="Sulfotransferase_dom"/>
</dbReference>
<keyword evidence="5" id="KW-1133">Transmembrane helix</keyword>
<keyword evidence="1" id="KW-0808">Transferase</keyword>
<dbReference type="InterPro" id="IPR027417">
    <property type="entry name" value="P-loop_NTPase"/>
</dbReference>
<evidence type="ECO:0000256" key="4">
    <source>
        <dbReference type="PIRSR" id="PIRSR637359-2"/>
    </source>
</evidence>
<evidence type="ECO:0000313" key="8">
    <source>
        <dbReference type="Proteomes" id="UP000708148"/>
    </source>
</evidence>
<dbReference type="Gene3D" id="3.40.50.300">
    <property type="entry name" value="P-loop containing nucleotide triphosphate hydrolases"/>
    <property type="match status" value="1"/>
</dbReference>
<evidence type="ECO:0000313" key="7">
    <source>
        <dbReference type="EMBL" id="CAD7702191.1"/>
    </source>
</evidence>
<feature type="transmembrane region" description="Helical" evidence="5">
    <location>
        <begin position="12"/>
        <end position="34"/>
    </location>
</feature>
<evidence type="ECO:0000256" key="1">
    <source>
        <dbReference type="ARBA" id="ARBA00022679"/>
    </source>
</evidence>
<dbReference type="EMBL" id="CAJHUC010001737">
    <property type="protein sequence ID" value="CAD7702191.1"/>
    <property type="molecule type" value="Genomic_DNA"/>
</dbReference>
<dbReference type="InterPro" id="IPR029044">
    <property type="entry name" value="Nucleotide-diphossugar_trans"/>
</dbReference>